<organism evidence="1 2">
    <name type="scientific">Helicobacter fennelliae</name>
    <dbReference type="NCBI Taxonomy" id="215"/>
    <lineage>
        <taxon>Bacteria</taxon>
        <taxon>Pseudomonadati</taxon>
        <taxon>Campylobacterota</taxon>
        <taxon>Epsilonproteobacteria</taxon>
        <taxon>Campylobacterales</taxon>
        <taxon>Helicobacteraceae</taxon>
        <taxon>Helicobacter</taxon>
    </lineage>
</organism>
<accession>A0A2X3EFP5</accession>
<sequence length="73" mass="8638">MLEWAKTEAPDVEFLSIEQARKEFELPEDCPHRDQIIFRGVKGDKGINRIFAKTKNGGIKVFYVQCKKRRKWL</sequence>
<dbReference type="Proteomes" id="UP000250166">
    <property type="component" value="Unassembled WGS sequence"/>
</dbReference>
<evidence type="ECO:0000313" key="2">
    <source>
        <dbReference type="Proteomes" id="UP000250166"/>
    </source>
</evidence>
<dbReference type="EMBL" id="UAWL01000031">
    <property type="protein sequence ID" value="SQC36406.1"/>
    <property type="molecule type" value="Genomic_DNA"/>
</dbReference>
<dbReference type="AlphaFoldDB" id="A0A2X3EFP5"/>
<proteinExistence type="predicted"/>
<protein>
    <submittedName>
        <fullName evidence="1">Uncharacterized protein</fullName>
    </submittedName>
</protein>
<evidence type="ECO:0000313" key="1">
    <source>
        <dbReference type="EMBL" id="SQC36406.1"/>
    </source>
</evidence>
<name>A0A2X3EFP5_9HELI</name>
<reference evidence="1 2" key="1">
    <citation type="submission" date="2018-06" db="EMBL/GenBank/DDBJ databases">
        <authorList>
            <consortium name="Pathogen Informatics"/>
            <person name="Doyle S."/>
        </authorList>
    </citation>
    <scope>NUCLEOTIDE SEQUENCE [LARGE SCALE GENOMIC DNA]</scope>
    <source>
        <strain evidence="1 2">NCTC13102</strain>
    </source>
</reference>
<gene>
    <name evidence="1" type="ORF">NCTC13102_02213</name>
</gene>
<dbReference type="RefSeq" id="WP_146739988.1">
    <property type="nucleotide sequence ID" value="NZ_UAWL01000031.1"/>
</dbReference>